<dbReference type="EMBL" id="JACJTA010000134">
    <property type="protein sequence ID" value="MBD2609189.1"/>
    <property type="molecule type" value="Genomic_DNA"/>
</dbReference>
<organism evidence="1 2">
    <name type="scientific">Scytonema hofmannii FACHB-248</name>
    <dbReference type="NCBI Taxonomy" id="1842502"/>
    <lineage>
        <taxon>Bacteria</taxon>
        <taxon>Bacillati</taxon>
        <taxon>Cyanobacteriota</taxon>
        <taxon>Cyanophyceae</taxon>
        <taxon>Nostocales</taxon>
        <taxon>Scytonemataceae</taxon>
        <taxon>Scytonema</taxon>
    </lineage>
</organism>
<evidence type="ECO:0000313" key="2">
    <source>
        <dbReference type="Proteomes" id="UP000660380"/>
    </source>
</evidence>
<proteinExistence type="predicted"/>
<comment type="caution">
    <text evidence="1">The sequence shown here is derived from an EMBL/GenBank/DDBJ whole genome shotgun (WGS) entry which is preliminary data.</text>
</comment>
<gene>
    <name evidence="1" type="ORF">H6G81_32910</name>
</gene>
<dbReference type="Proteomes" id="UP000660380">
    <property type="component" value="Unassembled WGS sequence"/>
</dbReference>
<accession>A0ABR8H158</accession>
<feature type="non-terminal residue" evidence="1">
    <location>
        <position position="1"/>
    </location>
</feature>
<evidence type="ECO:0000313" key="1">
    <source>
        <dbReference type="EMBL" id="MBD2609189.1"/>
    </source>
</evidence>
<dbReference type="RefSeq" id="WP_190909969.1">
    <property type="nucleotide sequence ID" value="NZ_JACJTA010000134.1"/>
</dbReference>
<keyword evidence="2" id="KW-1185">Reference proteome</keyword>
<sequence>FESLSRNPSRFWDDVKYQLRKVKKLFRRGSGFNRRGQRLRERSTPTATIIFTPDQLPTPAEYIKLGCPRIIYMGDERVTIWKEAVAKGWCHIFDKSVPGVGKSHTAGSMRAHEFDVRQLFYNAADHRNPTTLTVEKHFVDLPPRHNGLVIDKNRTTPMGRAFTVHPTGNEPEDTAKVVGNCHRTPTFRALSNKNINNIEAKENPICASCHLRFACQTSIGSGFGYRNKRREVLKHSEIRAHPQSLPLVDDYEYGDVGMYWDEASGLFTTHKKIEVNISDFNQTVGELAIHNPELFVKLHPIFEKLRWLWEKLKAVEDKGQAKSVNIAFSHGVPESDRYGYNDTAIRQLLLEVPEDIADTIEELDRCLKPDLSFLADGTDGIDTTSMSKKERSQLRIANQLLRQESYREAKRTLDSISLNWLIPMLEVWAFFQRGALHFDKGILSIYVADNRHQEVARAAKFNIYLDGTMDVRYLALKLGVVVENILQIEQVVPSYENLTVIQVTGMGVLGRDRRESMIARVMACREGIINKYEGLSVAIIERKAFALDGDGYHFRDSRGVNRFKDVNILVSIGIPYPNIGELAAEYQILMGVSQRLDKNGQPCFIDPQHPTIPSDEGCPFLSGFSPRVSPDLEGEEKEERRKLMAARFGKQGSNDYALVQQGSDLDYQEFIDSFVRAEILQEAGRLRSHLRPEEELIYYFVGDFDLEFFQVELPGCKFETKQAIEIDFRAADYGEQTKIAIVKACADLIAHQVKPTQEKIEDELKEKYPDHAVSQERISQIANKSLGGWKGLPQTIAAIIKSLGEKGELPLIEEHEPFYAKVYLPLLSQESPINAVVEGVQFALLVGTRFGAILQHVLIDVRSQLLKYAFSVMQIIGVGIEWLIEELSPLLDTC</sequence>
<protein>
    <submittedName>
        <fullName evidence="1">Uncharacterized protein</fullName>
    </submittedName>
</protein>
<reference evidence="1 2" key="1">
    <citation type="journal article" date="2020" name="ISME J.">
        <title>Comparative genomics reveals insights into cyanobacterial evolution and habitat adaptation.</title>
        <authorList>
            <person name="Chen M.Y."/>
            <person name="Teng W.K."/>
            <person name="Zhao L."/>
            <person name="Hu C.X."/>
            <person name="Zhou Y.K."/>
            <person name="Han B.P."/>
            <person name="Song L.R."/>
            <person name="Shu W.S."/>
        </authorList>
    </citation>
    <scope>NUCLEOTIDE SEQUENCE [LARGE SCALE GENOMIC DNA]</scope>
    <source>
        <strain evidence="1 2">FACHB-248</strain>
    </source>
</reference>
<name>A0ABR8H158_9CYAN</name>